<dbReference type="EMBL" id="QFQP01000009">
    <property type="protein sequence ID" value="PZR13586.1"/>
    <property type="molecule type" value="Genomic_DNA"/>
</dbReference>
<sequence length="160" mass="18177">MAAKKKQKKNDALERELSKLVARLSKPGVERWEADSARVRHLLSLDAARVMRRLTTKQDEAVSLFSRLRTRNALIELCSSDFTTATFSDLARLDPGAQTAVQQFHDLLHELRWYVSYTEDMPSAVKTTVAQYVRRLDELHHVINVTLGPPEAQGHRVVQG</sequence>
<dbReference type="AlphaFoldDB" id="A0A2W5TLA8"/>
<name>A0A2W5TLA8_9BACT</name>
<dbReference type="Proteomes" id="UP000249061">
    <property type="component" value="Unassembled WGS sequence"/>
</dbReference>
<evidence type="ECO:0000313" key="2">
    <source>
        <dbReference type="Proteomes" id="UP000249061"/>
    </source>
</evidence>
<gene>
    <name evidence="1" type="ORF">DI536_12620</name>
</gene>
<accession>A0A2W5TLA8</accession>
<organism evidence="1 2">
    <name type="scientific">Archangium gephyra</name>
    <dbReference type="NCBI Taxonomy" id="48"/>
    <lineage>
        <taxon>Bacteria</taxon>
        <taxon>Pseudomonadati</taxon>
        <taxon>Myxococcota</taxon>
        <taxon>Myxococcia</taxon>
        <taxon>Myxococcales</taxon>
        <taxon>Cystobacterineae</taxon>
        <taxon>Archangiaceae</taxon>
        <taxon>Archangium</taxon>
    </lineage>
</organism>
<comment type="caution">
    <text evidence="1">The sequence shown here is derived from an EMBL/GenBank/DDBJ whole genome shotgun (WGS) entry which is preliminary data.</text>
</comment>
<reference evidence="1 2" key="1">
    <citation type="submission" date="2017-08" db="EMBL/GenBank/DDBJ databases">
        <title>Infants hospitalized years apart are colonized by the same room-sourced microbial strains.</title>
        <authorList>
            <person name="Brooks B."/>
            <person name="Olm M.R."/>
            <person name="Firek B.A."/>
            <person name="Baker R."/>
            <person name="Thomas B.C."/>
            <person name="Morowitz M.J."/>
            <person name="Banfield J.F."/>
        </authorList>
    </citation>
    <scope>NUCLEOTIDE SEQUENCE [LARGE SCALE GENOMIC DNA]</scope>
    <source>
        <strain evidence="1">S2_003_000_R2_14</strain>
    </source>
</reference>
<proteinExistence type="predicted"/>
<evidence type="ECO:0000313" key="1">
    <source>
        <dbReference type="EMBL" id="PZR13586.1"/>
    </source>
</evidence>
<protein>
    <submittedName>
        <fullName evidence="1">Uncharacterized protein</fullName>
    </submittedName>
</protein>